<keyword evidence="1" id="KW-1133">Transmembrane helix</keyword>
<organism evidence="2 3">
    <name type="scientific">Prevotella illustrans</name>
    <dbReference type="NCBI Taxonomy" id="2800387"/>
    <lineage>
        <taxon>Bacteria</taxon>
        <taxon>Pseudomonadati</taxon>
        <taxon>Bacteroidota</taxon>
        <taxon>Bacteroidia</taxon>
        <taxon>Bacteroidales</taxon>
        <taxon>Prevotellaceae</taxon>
        <taxon>Prevotella</taxon>
    </lineage>
</organism>
<accession>A0ABS3M5I5</accession>
<protein>
    <submittedName>
        <fullName evidence="2">Stage II sporulation protein M</fullName>
    </submittedName>
</protein>
<keyword evidence="1" id="KW-0812">Transmembrane</keyword>
<feature type="transmembrane region" description="Helical" evidence="1">
    <location>
        <begin position="250"/>
        <end position="268"/>
    </location>
</feature>
<reference evidence="2 3" key="1">
    <citation type="submission" date="2021-01" db="EMBL/GenBank/DDBJ databases">
        <title>Prevotella A2931 sp. nov.</title>
        <authorList>
            <person name="Buhl M."/>
            <person name="Oberhettinger P."/>
        </authorList>
    </citation>
    <scope>NUCLEOTIDE SEQUENCE [LARGE SCALE GENOMIC DNA]</scope>
    <source>
        <strain evidence="2 3">A2931</strain>
    </source>
</reference>
<keyword evidence="3" id="KW-1185">Reference proteome</keyword>
<dbReference type="Pfam" id="PF01944">
    <property type="entry name" value="SpoIIM"/>
    <property type="match status" value="1"/>
</dbReference>
<feature type="transmembrane region" description="Helical" evidence="1">
    <location>
        <begin position="280"/>
        <end position="299"/>
    </location>
</feature>
<sequence>MKEVLFIRTHFERWRATETLADAYSELTADLAFAQTHYPHSRITLYLNNLASALHNELYGNRREKWSRLLTFWMREVPDVMWRERRLLLVSLFIFMTSVLVGVVSTLGDADFPRLVLGDAYMDMTLDNIDKGKPMGVYGQGEEGMMFLGITLNNVMVSFGMFASGLLTSFATGFQLFQNGLMVGCFDTFFYRQGLLGESLLATMLHGTLELSAIIVAGAAGLAMGNGWLFPGTYPRLESFRRGARRGMKIVVGTVPLFVVAGFIESFVTRHTELNDLLRLSVIGASLLFVIYYFIVLPYKRNHHATRKPQD</sequence>
<evidence type="ECO:0000313" key="2">
    <source>
        <dbReference type="EMBL" id="MBO1363438.1"/>
    </source>
</evidence>
<dbReference type="EMBL" id="JAERMS010000016">
    <property type="protein sequence ID" value="MBO1363438.1"/>
    <property type="molecule type" value="Genomic_DNA"/>
</dbReference>
<dbReference type="InterPro" id="IPR002798">
    <property type="entry name" value="SpoIIM-like"/>
</dbReference>
<comment type="caution">
    <text evidence="2">The sequence shown here is derived from an EMBL/GenBank/DDBJ whole genome shotgun (WGS) entry which is preliminary data.</text>
</comment>
<gene>
    <name evidence="2" type="ORF">JHU38_06560</name>
</gene>
<feature type="transmembrane region" description="Helical" evidence="1">
    <location>
        <begin position="87"/>
        <end position="107"/>
    </location>
</feature>
<feature type="transmembrane region" description="Helical" evidence="1">
    <location>
        <begin position="155"/>
        <end position="177"/>
    </location>
</feature>
<proteinExistence type="predicted"/>
<dbReference type="Proteomes" id="UP000664265">
    <property type="component" value="Unassembled WGS sequence"/>
</dbReference>
<evidence type="ECO:0000256" key="1">
    <source>
        <dbReference type="SAM" id="Phobius"/>
    </source>
</evidence>
<name>A0ABS3M5I5_9BACT</name>
<feature type="transmembrane region" description="Helical" evidence="1">
    <location>
        <begin position="211"/>
        <end position="230"/>
    </location>
</feature>
<dbReference type="RefSeq" id="WP_107581429.1">
    <property type="nucleotide sequence ID" value="NZ_JAERMS010000016.1"/>
</dbReference>
<keyword evidence="1" id="KW-0472">Membrane</keyword>
<dbReference type="PANTHER" id="PTHR35337">
    <property type="entry name" value="SLR1478 PROTEIN"/>
    <property type="match status" value="1"/>
</dbReference>
<dbReference type="PANTHER" id="PTHR35337:SF1">
    <property type="entry name" value="SLR1478 PROTEIN"/>
    <property type="match status" value="1"/>
</dbReference>
<evidence type="ECO:0000313" key="3">
    <source>
        <dbReference type="Proteomes" id="UP000664265"/>
    </source>
</evidence>